<accession>A0ABU6SH81</accession>
<proteinExistence type="predicted"/>
<dbReference type="EMBL" id="JASCZI010060708">
    <property type="protein sequence ID" value="MED6135455.1"/>
    <property type="molecule type" value="Genomic_DNA"/>
</dbReference>
<name>A0ABU6SH81_9FABA</name>
<sequence>MEAKTIRKPKHCSYCRKEGHNIITCPTRKMDEKTPQYDEGKDYSSLDDGSDEYIHNQWSDNEDISSSSCYKESSDGVYFSMGFDSEGSNDDEQMDDHM</sequence>
<reference evidence="1 2" key="1">
    <citation type="journal article" date="2023" name="Plants (Basel)">
        <title>Bridging the Gap: Combining Genomics and Transcriptomics Approaches to Understand Stylosanthes scabra, an Orphan Legume from the Brazilian Caatinga.</title>
        <authorList>
            <person name="Ferreira-Neto J.R.C."/>
            <person name="da Silva M.D."/>
            <person name="Binneck E."/>
            <person name="de Melo N.F."/>
            <person name="da Silva R.H."/>
            <person name="de Melo A.L.T.M."/>
            <person name="Pandolfi V."/>
            <person name="Bustamante F.O."/>
            <person name="Brasileiro-Vidal A.C."/>
            <person name="Benko-Iseppon A.M."/>
        </authorList>
    </citation>
    <scope>NUCLEOTIDE SEQUENCE [LARGE SCALE GENOMIC DNA]</scope>
    <source>
        <tissue evidence="1">Leaves</tissue>
    </source>
</reference>
<keyword evidence="2" id="KW-1185">Reference proteome</keyword>
<evidence type="ECO:0008006" key="3">
    <source>
        <dbReference type="Google" id="ProtNLM"/>
    </source>
</evidence>
<dbReference type="Proteomes" id="UP001341840">
    <property type="component" value="Unassembled WGS sequence"/>
</dbReference>
<protein>
    <recommendedName>
        <fullName evidence="3">Transcription factor interactor and regulator CCHC(Zn) family</fullName>
    </recommendedName>
</protein>
<organism evidence="1 2">
    <name type="scientific">Stylosanthes scabra</name>
    <dbReference type="NCBI Taxonomy" id="79078"/>
    <lineage>
        <taxon>Eukaryota</taxon>
        <taxon>Viridiplantae</taxon>
        <taxon>Streptophyta</taxon>
        <taxon>Embryophyta</taxon>
        <taxon>Tracheophyta</taxon>
        <taxon>Spermatophyta</taxon>
        <taxon>Magnoliopsida</taxon>
        <taxon>eudicotyledons</taxon>
        <taxon>Gunneridae</taxon>
        <taxon>Pentapetalae</taxon>
        <taxon>rosids</taxon>
        <taxon>fabids</taxon>
        <taxon>Fabales</taxon>
        <taxon>Fabaceae</taxon>
        <taxon>Papilionoideae</taxon>
        <taxon>50 kb inversion clade</taxon>
        <taxon>dalbergioids sensu lato</taxon>
        <taxon>Dalbergieae</taxon>
        <taxon>Pterocarpus clade</taxon>
        <taxon>Stylosanthes</taxon>
    </lineage>
</organism>
<evidence type="ECO:0000313" key="2">
    <source>
        <dbReference type="Proteomes" id="UP001341840"/>
    </source>
</evidence>
<comment type="caution">
    <text evidence="1">The sequence shown here is derived from an EMBL/GenBank/DDBJ whole genome shotgun (WGS) entry which is preliminary data.</text>
</comment>
<evidence type="ECO:0000313" key="1">
    <source>
        <dbReference type="EMBL" id="MED6135455.1"/>
    </source>
</evidence>
<gene>
    <name evidence="1" type="ORF">PIB30_046669</name>
</gene>